<dbReference type="Proteomes" id="UP000320475">
    <property type="component" value="Unassembled WGS sequence"/>
</dbReference>
<reference evidence="2 3" key="1">
    <citation type="journal article" date="2019" name="Sci. Rep.">
        <title>Comparative genomics of chytrid fungi reveal insights into the obligate biotrophic and pathogenic lifestyle of Synchytrium endobioticum.</title>
        <authorList>
            <person name="van de Vossenberg B.T.L.H."/>
            <person name="Warris S."/>
            <person name="Nguyen H.D.T."/>
            <person name="van Gent-Pelzer M.P.E."/>
            <person name="Joly D.L."/>
            <person name="van de Geest H.C."/>
            <person name="Bonants P.J.M."/>
            <person name="Smith D.S."/>
            <person name="Levesque C.A."/>
            <person name="van der Lee T.A.J."/>
        </authorList>
    </citation>
    <scope>NUCLEOTIDE SEQUENCE [LARGE SCALE GENOMIC DNA]</scope>
    <source>
        <strain evidence="2 3">LEV6574</strain>
    </source>
</reference>
<accession>A0A507D9U4</accession>
<evidence type="ECO:0000313" key="2">
    <source>
        <dbReference type="EMBL" id="TPX48256.1"/>
    </source>
</evidence>
<feature type="region of interest" description="Disordered" evidence="1">
    <location>
        <begin position="21"/>
        <end position="42"/>
    </location>
</feature>
<proteinExistence type="predicted"/>
<dbReference type="AlphaFoldDB" id="A0A507D9U4"/>
<organism evidence="2 3">
    <name type="scientific">Synchytrium endobioticum</name>
    <dbReference type="NCBI Taxonomy" id="286115"/>
    <lineage>
        <taxon>Eukaryota</taxon>
        <taxon>Fungi</taxon>
        <taxon>Fungi incertae sedis</taxon>
        <taxon>Chytridiomycota</taxon>
        <taxon>Chytridiomycota incertae sedis</taxon>
        <taxon>Chytridiomycetes</taxon>
        <taxon>Synchytriales</taxon>
        <taxon>Synchytriaceae</taxon>
        <taxon>Synchytrium</taxon>
    </lineage>
</organism>
<comment type="caution">
    <text evidence="2">The sequence shown here is derived from an EMBL/GenBank/DDBJ whole genome shotgun (WGS) entry which is preliminary data.</text>
</comment>
<evidence type="ECO:0000313" key="3">
    <source>
        <dbReference type="Proteomes" id="UP000320475"/>
    </source>
</evidence>
<sequence>MLGSELDAELKAIEERQAEIQQSMTKENTGWQDKEDEIKPRNLRKPWFENEVTQAKAAVAHSADRIKAMELDKQVTVKEVGSHAQ</sequence>
<evidence type="ECO:0000256" key="1">
    <source>
        <dbReference type="SAM" id="MobiDB-lite"/>
    </source>
</evidence>
<gene>
    <name evidence="2" type="ORF">SeLEV6574_g02145</name>
</gene>
<dbReference type="EMBL" id="QEAM01000056">
    <property type="protein sequence ID" value="TPX48256.1"/>
    <property type="molecule type" value="Genomic_DNA"/>
</dbReference>
<name>A0A507D9U4_9FUNG</name>
<protein>
    <submittedName>
        <fullName evidence="2">Uncharacterized protein</fullName>
    </submittedName>
</protein>
<feature type="compositionally biased region" description="Polar residues" evidence="1">
    <location>
        <begin position="21"/>
        <end position="31"/>
    </location>
</feature>